<feature type="compositionally biased region" description="Polar residues" evidence="1">
    <location>
        <begin position="1108"/>
        <end position="1120"/>
    </location>
</feature>
<dbReference type="InParanoid" id="B0D3M1"/>
<feature type="region of interest" description="Disordered" evidence="1">
    <location>
        <begin position="1199"/>
        <end position="1272"/>
    </location>
</feature>
<dbReference type="EMBL" id="DS547096">
    <property type="protein sequence ID" value="EDR11295.1"/>
    <property type="molecule type" value="Genomic_DNA"/>
</dbReference>
<dbReference type="RefSeq" id="XP_001878596.1">
    <property type="nucleotide sequence ID" value="XM_001878561.1"/>
</dbReference>
<feature type="region of interest" description="Disordered" evidence="1">
    <location>
        <begin position="1463"/>
        <end position="1487"/>
    </location>
</feature>
<feature type="compositionally biased region" description="Polar residues" evidence="1">
    <location>
        <begin position="415"/>
        <end position="432"/>
    </location>
</feature>
<feature type="compositionally biased region" description="Low complexity" evidence="1">
    <location>
        <begin position="163"/>
        <end position="175"/>
    </location>
</feature>
<feature type="region of interest" description="Disordered" evidence="1">
    <location>
        <begin position="720"/>
        <end position="771"/>
    </location>
</feature>
<accession>B0D3M1</accession>
<dbReference type="STRING" id="486041.B0D3M1"/>
<feature type="compositionally biased region" description="Basic and acidic residues" evidence="1">
    <location>
        <begin position="352"/>
        <end position="363"/>
    </location>
</feature>
<feature type="compositionally biased region" description="Polar residues" evidence="1">
    <location>
        <begin position="574"/>
        <end position="593"/>
    </location>
</feature>
<feature type="compositionally biased region" description="Basic residues" evidence="1">
    <location>
        <begin position="1248"/>
        <end position="1258"/>
    </location>
</feature>
<feature type="compositionally biased region" description="Polar residues" evidence="1">
    <location>
        <begin position="1008"/>
        <end position="1019"/>
    </location>
</feature>
<feature type="compositionally biased region" description="Polar residues" evidence="1">
    <location>
        <begin position="364"/>
        <end position="399"/>
    </location>
</feature>
<sequence length="1553" mass="166780">MHRFRKRSDSKPNQAPPSPESLEDSLPKLPVGDFRTSLILPDLSRRFSVLRSPSGDPVSLDDLRSRFAEQRARGVDHQISEAEEDMLLDTLGRIRSRTSVTPERSQESIVDGEEISNGRQSIRSTAPSSSSLTSSPSGRSAKRYSNNLFGSGRLRDYSYLRSTTSTKSSAGSTRTVSLTPTESSTITRGNVSSLTESLRPLTPEGSTNSQSGHSSPNERGSVRSAPSIPPAPYGEQMQVLSAAEYRLQKTLGPSALKRASLALEEAIKEIEDEVEDEIVMPRTAPIARTSLEQPSHPAAVRDSNTSTSSVMEAGMAISSDKQVQDDLNERRAEPVPLRILPGYIPGMPRPMTPRDIDVDEQRSHSTTPRATSPMHSGFTESSPSTNILKRDSVSSTGGQSPRPTTPLATTPLFLQRSTNGRHTPDASESQKLGNFFELESPMASSVLSRRRPASPLSGPPFQPMSVSSRPSTPSNIIWAVNSEGGNVSSPGPASHTRDNSWASDGGISSSDIHGSIDRHKLGPRPLRSPPLADSSLIERSQVSILSSNQTNWKAAGETPNTESDTLISRGHRSPTPTQNAPRSTTSPAFSNYDTPPRNGSRRSSKQNTPSSPYNIAYPALSFSPRPNSSRSSLESAGSSFHSWDGEKDRAINIFSDIGQHPAWHDITFSDKSSTPGGSGSSPEDEWDAEDVIKRYAGLKKADFHAVQEKLFGVAVAKAANPDPRDRAPSALRRRRPSTSQSNYSINNGRDNRIASPPPPASPTSATTPTAEQYSKANALLNSLADSLQGQPILINPAPTITLSTSDKELSPTSRRNRDLATVLFGEEVEVKESPVKTEQESVIETLSSAPPPVVVDARTQTPQGTGPSSPYLMRNPSTARIPPSAQEEADLTREVQQKTAAAMLALKKRPSNSNLGDGTVSRRRIDTSQISTPQLVSATISVDTIPLRTPSLSASNNSGTSKIGSRFKKLRGSLRAKNVAPSTEDQPQDARTPPASQTVYYDPDRLQDSGSAGMSSATENGRLKGSVTSPSASASPGLKGFMARLRGKRITEVPSGTEHRASPHRLSPSPFSPFSQRQHESPPAWASPPANVDADFNSPTPRPDHSRQLSSRTPANVSVATEGTNANESALEQLFTAANNLGLDHNALNDLLARSGSISSKTLLGRNNSVVNTSKRAIPNESLGESRLDVSSIQQLSFTDSGGTFNGSSGSDHTATPGIFSTLPPDNQNGQPVVEGSKAPEETISRKPSIRKPDHLRRPREGQTEINPVVRRTIIYPSDSRISTVDAALTRKASSRRRRASATSVSTRSVQDRAPTPPPPKSPTAKRFSQDGSPPVPHLPHSLGQAESLLQVPSVSASGSIEKSNSTYDSLYEMYAEESRAASSATNDPNFSENLQSGVTAESRPALEVVELANGETIWKIVNGLRDDDDESNYTGRYSFASEYSTRENGGEAVQVFVKDHGRSASKGSNSSFVSRKKTGQGKSRPETKVFYSSSAQIGRLIESLSQGMDAGSFNFRPNRSIGHSASSSVSTNDINWTVEERLEHMLGAIGGS</sequence>
<reference evidence="2 3" key="1">
    <citation type="journal article" date="2008" name="Nature">
        <title>The genome of Laccaria bicolor provides insights into mycorrhizal symbiosis.</title>
        <authorList>
            <person name="Martin F."/>
            <person name="Aerts A."/>
            <person name="Ahren D."/>
            <person name="Brun A."/>
            <person name="Danchin E.G.J."/>
            <person name="Duchaussoy F."/>
            <person name="Gibon J."/>
            <person name="Kohler A."/>
            <person name="Lindquist E."/>
            <person name="Pereda V."/>
            <person name="Salamov A."/>
            <person name="Shapiro H.J."/>
            <person name="Wuyts J."/>
            <person name="Blaudez D."/>
            <person name="Buee M."/>
            <person name="Brokstein P."/>
            <person name="Canbaeck B."/>
            <person name="Cohen D."/>
            <person name="Courty P.E."/>
            <person name="Coutinho P.M."/>
            <person name="Delaruelle C."/>
            <person name="Detter J.C."/>
            <person name="Deveau A."/>
            <person name="DiFazio S."/>
            <person name="Duplessis S."/>
            <person name="Fraissinet-Tachet L."/>
            <person name="Lucic E."/>
            <person name="Frey-Klett P."/>
            <person name="Fourrey C."/>
            <person name="Feussner I."/>
            <person name="Gay G."/>
            <person name="Grimwood J."/>
            <person name="Hoegger P.J."/>
            <person name="Jain P."/>
            <person name="Kilaru S."/>
            <person name="Labbe J."/>
            <person name="Lin Y.C."/>
            <person name="Legue V."/>
            <person name="Le Tacon F."/>
            <person name="Marmeisse R."/>
            <person name="Melayah D."/>
            <person name="Montanini B."/>
            <person name="Muratet M."/>
            <person name="Nehls U."/>
            <person name="Niculita-Hirzel H."/>
            <person name="Oudot-Le Secq M.P."/>
            <person name="Peter M."/>
            <person name="Quesneville H."/>
            <person name="Rajashekar B."/>
            <person name="Reich M."/>
            <person name="Rouhier N."/>
            <person name="Schmutz J."/>
            <person name="Yin T."/>
            <person name="Chalot M."/>
            <person name="Henrissat B."/>
            <person name="Kuees U."/>
            <person name="Lucas S."/>
            <person name="Van de Peer Y."/>
            <person name="Podila G.K."/>
            <person name="Polle A."/>
            <person name="Pukkila P.J."/>
            <person name="Richardson P.M."/>
            <person name="Rouze P."/>
            <person name="Sanders I.R."/>
            <person name="Stajich J.E."/>
            <person name="Tunlid A."/>
            <person name="Tuskan G."/>
            <person name="Grigoriev I.V."/>
        </authorList>
    </citation>
    <scope>NUCLEOTIDE SEQUENCE [LARGE SCALE GENOMIC DNA]</scope>
    <source>
        <strain evidence="3">S238N-H82 / ATCC MYA-4686</strain>
    </source>
</reference>
<feature type="region of interest" description="Disordered" evidence="1">
    <location>
        <begin position="948"/>
        <end position="1038"/>
    </location>
</feature>
<dbReference type="KEGG" id="lbc:LACBIDRAFT_315976"/>
<keyword evidence="3" id="KW-1185">Reference proteome</keyword>
<feature type="compositionally biased region" description="Polar residues" evidence="1">
    <location>
        <begin position="1381"/>
        <end position="1400"/>
    </location>
</feature>
<feature type="region of interest" description="Disordered" evidence="1">
    <location>
        <begin position="339"/>
        <end position="535"/>
    </location>
</feature>
<evidence type="ECO:0000256" key="1">
    <source>
        <dbReference type="SAM" id="MobiDB-lite"/>
    </source>
</evidence>
<evidence type="ECO:0000313" key="2">
    <source>
        <dbReference type="EMBL" id="EDR11295.1"/>
    </source>
</evidence>
<gene>
    <name evidence="2" type="ORF">LACBIDRAFT_315976</name>
</gene>
<feature type="compositionally biased region" description="Low complexity" evidence="1">
    <location>
        <begin position="401"/>
        <end position="414"/>
    </location>
</feature>
<feature type="compositionally biased region" description="Low complexity" evidence="1">
    <location>
        <begin position="762"/>
        <end position="771"/>
    </location>
</feature>
<feature type="compositionally biased region" description="Basic residues" evidence="1">
    <location>
        <begin position="965"/>
        <end position="974"/>
    </location>
</feature>
<organism evidence="3">
    <name type="scientific">Laccaria bicolor (strain S238N-H82 / ATCC MYA-4686)</name>
    <name type="common">Bicoloured deceiver</name>
    <name type="synonym">Laccaria laccata var. bicolor</name>
    <dbReference type="NCBI Taxonomy" id="486041"/>
    <lineage>
        <taxon>Eukaryota</taxon>
        <taxon>Fungi</taxon>
        <taxon>Dikarya</taxon>
        <taxon>Basidiomycota</taxon>
        <taxon>Agaricomycotina</taxon>
        <taxon>Agaricomycetes</taxon>
        <taxon>Agaricomycetidae</taxon>
        <taxon>Agaricales</taxon>
        <taxon>Agaricineae</taxon>
        <taxon>Hydnangiaceae</taxon>
        <taxon>Laccaria</taxon>
    </lineage>
</organism>
<evidence type="ECO:0000313" key="3">
    <source>
        <dbReference type="Proteomes" id="UP000001194"/>
    </source>
</evidence>
<feature type="compositionally biased region" description="Low complexity" evidence="1">
    <location>
        <begin position="620"/>
        <end position="639"/>
    </location>
</feature>
<dbReference type="OrthoDB" id="3259825at2759"/>
<feature type="compositionally biased region" description="Low complexity" evidence="1">
    <location>
        <begin position="1064"/>
        <end position="1076"/>
    </location>
</feature>
<feature type="region of interest" description="Disordered" evidence="1">
    <location>
        <begin position="547"/>
        <end position="643"/>
    </location>
</feature>
<feature type="compositionally biased region" description="Polar residues" evidence="1">
    <location>
        <begin position="738"/>
        <end position="748"/>
    </location>
</feature>
<feature type="compositionally biased region" description="Low complexity" evidence="1">
    <location>
        <begin position="503"/>
        <end position="513"/>
    </location>
</feature>
<feature type="region of interest" description="Disordered" evidence="1">
    <location>
        <begin position="665"/>
        <end position="686"/>
    </location>
</feature>
<feature type="compositionally biased region" description="Polar residues" evidence="1">
    <location>
        <begin position="547"/>
        <end position="566"/>
    </location>
</feature>
<feature type="compositionally biased region" description="Polar residues" evidence="1">
    <location>
        <begin position="176"/>
        <end position="196"/>
    </location>
</feature>
<dbReference type="GeneID" id="6073610"/>
<feature type="region of interest" description="Disordered" evidence="1">
    <location>
        <begin position="287"/>
        <end position="309"/>
    </location>
</feature>
<feature type="region of interest" description="Disordered" evidence="1">
    <location>
        <begin position="1287"/>
        <end position="1342"/>
    </location>
</feature>
<dbReference type="HOGENOM" id="CLU_250677_0_0_1"/>
<feature type="region of interest" description="Disordered" evidence="1">
    <location>
        <begin position="1"/>
        <end position="30"/>
    </location>
</feature>
<protein>
    <submittedName>
        <fullName evidence="2">Predicted protein</fullName>
    </submittedName>
</protein>
<feature type="region of interest" description="Disordered" evidence="1">
    <location>
        <begin position="93"/>
        <end position="147"/>
    </location>
</feature>
<dbReference type="Proteomes" id="UP000001194">
    <property type="component" value="Unassembled WGS sequence"/>
</dbReference>
<feature type="compositionally biased region" description="Polar residues" evidence="1">
    <location>
        <begin position="1199"/>
        <end position="1214"/>
    </location>
</feature>
<proteinExistence type="predicted"/>
<feature type="compositionally biased region" description="Polar residues" evidence="1">
    <location>
        <begin position="950"/>
        <end position="963"/>
    </location>
</feature>
<feature type="compositionally biased region" description="Low complexity" evidence="1">
    <location>
        <begin position="121"/>
        <end position="139"/>
    </location>
</feature>
<feature type="region of interest" description="Disordered" evidence="1">
    <location>
        <begin position="1380"/>
        <end position="1400"/>
    </location>
</feature>
<name>B0D3M1_LACBS</name>
<feature type="region of interest" description="Disordered" evidence="1">
    <location>
        <begin position="1052"/>
        <end position="1120"/>
    </location>
</feature>
<feature type="region of interest" description="Disordered" evidence="1">
    <location>
        <begin position="163"/>
        <end position="233"/>
    </location>
</feature>
<feature type="compositionally biased region" description="Polar residues" evidence="1">
    <location>
        <begin position="204"/>
        <end position="218"/>
    </location>
</feature>
<feature type="compositionally biased region" description="Polar residues" evidence="1">
    <location>
        <begin position="464"/>
        <end position="475"/>
    </location>
</feature>